<evidence type="ECO:0000313" key="5">
    <source>
        <dbReference type="Proteomes" id="UP000254230"/>
    </source>
</evidence>
<organism evidence="3 5">
    <name type="scientific">Legionella quateirensis</name>
    <dbReference type="NCBI Taxonomy" id="45072"/>
    <lineage>
        <taxon>Bacteria</taxon>
        <taxon>Pseudomonadati</taxon>
        <taxon>Pseudomonadota</taxon>
        <taxon>Gammaproteobacteria</taxon>
        <taxon>Legionellales</taxon>
        <taxon>Legionellaceae</taxon>
        <taxon>Legionella</taxon>
    </lineage>
</organism>
<keyword evidence="4" id="KW-1185">Reference proteome</keyword>
<proteinExistence type="predicted"/>
<sequence length="338" mass="39343">MSVARIERLLKESLNHLIPVPRPEIKYTVQAPLSKRLRRFDNTRIIVPDLNMSGVYINTNESGVMDTAVALAKFPKIKQGCHIGFSGWHNFDIMAQRRSSIALICDLNPENALFLSTALKYVCACSDRFQFIEEFTKFVKKHNYIGLRSNQDRDPWMGVVSPLSIKFCFNVVDEYPYTDHYSVIEEVDLELYRETSWLYTDERYEYIKKLALMDKIALITENICSSDVFRHIVQILHFNTIQIDTVYLSNIAEWIDDKKDRDLFLETIQSFSTDIETILIDGRVDLLSDSRAPRQRCISFGELNKRNLSDWFFQPEEKAIEPEIVSADCAERITRMPL</sequence>
<reference evidence="3 5" key="2">
    <citation type="submission" date="2018-06" db="EMBL/GenBank/DDBJ databases">
        <authorList>
            <consortium name="Pathogen Informatics"/>
            <person name="Doyle S."/>
        </authorList>
    </citation>
    <scope>NUCLEOTIDE SEQUENCE [LARGE SCALE GENOMIC DNA]</scope>
    <source>
        <strain evidence="3 5">NCTC12376</strain>
    </source>
</reference>
<dbReference type="Pfam" id="PF25046">
    <property type="entry name" value="DUF7790"/>
    <property type="match status" value="1"/>
</dbReference>
<dbReference type="Proteomes" id="UP000054639">
    <property type="component" value="Unassembled WGS sequence"/>
</dbReference>
<gene>
    <name evidence="2" type="ORF">Lqua_1034</name>
    <name evidence="3" type="ORF">NCTC12376_01763</name>
</gene>
<evidence type="ECO:0000313" key="2">
    <source>
        <dbReference type="EMBL" id="KTD50807.1"/>
    </source>
</evidence>
<protein>
    <recommendedName>
        <fullName evidence="1">DUF7790 domain-containing protein</fullName>
    </recommendedName>
</protein>
<dbReference type="AlphaFoldDB" id="A0A378KX59"/>
<evidence type="ECO:0000259" key="1">
    <source>
        <dbReference type="Pfam" id="PF25046"/>
    </source>
</evidence>
<evidence type="ECO:0000313" key="3">
    <source>
        <dbReference type="EMBL" id="STY17948.1"/>
    </source>
</evidence>
<dbReference type="RefSeq" id="WP_058473231.1">
    <property type="nucleotide sequence ID" value="NZ_CAAAIL010000004.1"/>
</dbReference>
<name>A0A378KX59_9GAMM</name>
<dbReference type="Proteomes" id="UP000254230">
    <property type="component" value="Unassembled WGS sequence"/>
</dbReference>
<dbReference type="EMBL" id="LNYR01000012">
    <property type="protein sequence ID" value="KTD50807.1"/>
    <property type="molecule type" value="Genomic_DNA"/>
</dbReference>
<reference evidence="2 4" key="1">
    <citation type="submission" date="2015-11" db="EMBL/GenBank/DDBJ databases">
        <title>Genomic analysis of 38 Legionella species identifies large and diverse effector repertoires.</title>
        <authorList>
            <person name="Burstein D."/>
            <person name="Amaro F."/>
            <person name="Zusman T."/>
            <person name="Lifshitz Z."/>
            <person name="Cohen O."/>
            <person name="Gilbert J.A."/>
            <person name="Pupko T."/>
            <person name="Shuman H.A."/>
            <person name="Segal G."/>
        </authorList>
    </citation>
    <scope>NUCLEOTIDE SEQUENCE [LARGE SCALE GENOMIC DNA]</scope>
    <source>
        <strain evidence="2 4">ATCC 49507</strain>
    </source>
</reference>
<feature type="domain" description="DUF7790" evidence="1">
    <location>
        <begin position="56"/>
        <end position="282"/>
    </location>
</feature>
<dbReference type="OrthoDB" id="5649841at2"/>
<accession>A0A378KX59</accession>
<dbReference type="EMBL" id="UGOW01000001">
    <property type="protein sequence ID" value="STY17948.1"/>
    <property type="molecule type" value="Genomic_DNA"/>
</dbReference>
<evidence type="ECO:0000313" key="4">
    <source>
        <dbReference type="Proteomes" id="UP000054639"/>
    </source>
</evidence>
<dbReference type="InterPro" id="IPR056692">
    <property type="entry name" value="DUF7790"/>
</dbReference>